<protein>
    <recommendedName>
        <fullName evidence="11">Raftlin-like</fullName>
    </recommendedName>
</protein>
<accession>A0A3P8YB62</accession>
<dbReference type="OrthoDB" id="9942562at2759"/>
<evidence type="ECO:0000256" key="8">
    <source>
        <dbReference type="SAM" id="MobiDB-lite"/>
    </source>
</evidence>
<feature type="compositionally biased region" description="Basic and acidic residues" evidence="8">
    <location>
        <begin position="596"/>
        <end position="612"/>
    </location>
</feature>
<dbReference type="STRING" id="8010.ENSELUP00000013045"/>
<feature type="compositionally biased region" description="Basic and acidic residues" evidence="8">
    <location>
        <begin position="620"/>
        <end position="643"/>
    </location>
</feature>
<evidence type="ECO:0000256" key="7">
    <source>
        <dbReference type="ARBA" id="ARBA00023288"/>
    </source>
</evidence>
<feature type="compositionally biased region" description="Basic and acidic residues" evidence="8">
    <location>
        <begin position="270"/>
        <end position="279"/>
    </location>
</feature>
<feature type="region of interest" description="Disordered" evidence="8">
    <location>
        <begin position="482"/>
        <end position="533"/>
    </location>
</feature>
<keyword evidence="5" id="KW-0472">Membrane</keyword>
<dbReference type="GeneID" id="105021869"/>
<dbReference type="OMA" id="CPEDHAS"/>
<dbReference type="KEGG" id="els:105021869"/>
<comment type="subcellular location">
    <subcellularLocation>
        <location evidence="1">Cell membrane</location>
        <topology evidence="1">Lipid-anchor</topology>
    </subcellularLocation>
</comment>
<keyword evidence="3" id="KW-1003">Cell membrane</keyword>
<evidence type="ECO:0008006" key="11">
    <source>
        <dbReference type="Google" id="ProtNLM"/>
    </source>
</evidence>
<dbReference type="InParanoid" id="A0A3P8YB62"/>
<dbReference type="Pfam" id="PF15250">
    <property type="entry name" value="Raftlin"/>
    <property type="match status" value="1"/>
</dbReference>
<evidence type="ECO:0000256" key="4">
    <source>
        <dbReference type="ARBA" id="ARBA00022707"/>
    </source>
</evidence>
<keyword evidence="7" id="KW-0449">Lipoprotein</keyword>
<dbReference type="PANTHER" id="PTHR17601">
    <property type="entry name" value="RAFTLIN-RELATED"/>
    <property type="match status" value="1"/>
</dbReference>
<evidence type="ECO:0000313" key="10">
    <source>
        <dbReference type="Proteomes" id="UP000265140"/>
    </source>
</evidence>
<feature type="compositionally biased region" description="Basic and acidic residues" evidence="8">
    <location>
        <begin position="518"/>
        <end position="533"/>
    </location>
</feature>
<dbReference type="GeneTree" id="ENSGT00530000063609"/>
<dbReference type="Ensembl" id="ENSELUT00000021476.3">
    <property type="protein sequence ID" value="ENSELUP00000013045.2"/>
    <property type="gene ID" value="ENSELUG00000013226.3"/>
</dbReference>
<feature type="compositionally biased region" description="Basic and acidic residues" evidence="8">
    <location>
        <begin position="498"/>
        <end position="510"/>
    </location>
</feature>
<name>A0A3P8YB62_ESOLU</name>
<dbReference type="RefSeq" id="XP_010888147.2">
    <property type="nucleotide sequence ID" value="XM_010889845.3"/>
</dbReference>
<feature type="compositionally biased region" description="Basic and acidic residues" evidence="8">
    <location>
        <begin position="567"/>
        <end position="587"/>
    </location>
</feature>
<feature type="region of interest" description="Disordered" evidence="8">
    <location>
        <begin position="168"/>
        <end position="291"/>
    </location>
</feature>
<reference evidence="9" key="3">
    <citation type="submission" date="2025-08" db="UniProtKB">
        <authorList>
            <consortium name="Ensembl"/>
        </authorList>
    </citation>
    <scope>IDENTIFICATION</scope>
</reference>
<evidence type="ECO:0000256" key="2">
    <source>
        <dbReference type="ARBA" id="ARBA00006390"/>
    </source>
</evidence>
<dbReference type="Bgee" id="ENSELUG00000013226">
    <property type="expression patterns" value="Expressed in head kidney and 14 other cell types or tissues"/>
</dbReference>
<dbReference type="PANTHER" id="PTHR17601:SF3">
    <property type="entry name" value="RAFTLIN"/>
    <property type="match status" value="1"/>
</dbReference>
<evidence type="ECO:0000256" key="5">
    <source>
        <dbReference type="ARBA" id="ARBA00023136"/>
    </source>
</evidence>
<dbReference type="RefSeq" id="XP_010888148.2">
    <property type="nucleotide sequence ID" value="XM_010889846.3"/>
</dbReference>
<evidence type="ECO:0000313" key="9">
    <source>
        <dbReference type="Ensembl" id="ENSELUP00000013045.2"/>
    </source>
</evidence>
<evidence type="ECO:0000256" key="6">
    <source>
        <dbReference type="ARBA" id="ARBA00023139"/>
    </source>
</evidence>
<dbReference type="Proteomes" id="UP000265140">
    <property type="component" value="Chromosome 20"/>
</dbReference>
<keyword evidence="6" id="KW-0564">Palmitate</keyword>
<feature type="compositionally biased region" description="Acidic residues" evidence="8">
    <location>
        <begin position="550"/>
        <end position="562"/>
    </location>
</feature>
<keyword evidence="4" id="KW-0519">Myristate</keyword>
<evidence type="ECO:0000256" key="1">
    <source>
        <dbReference type="ARBA" id="ARBA00004193"/>
    </source>
</evidence>
<feature type="compositionally biased region" description="Low complexity" evidence="8">
    <location>
        <begin position="177"/>
        <end position="197"/>
    </location>
</feature>
<reference evidence="9" key="2">
    <citation type="submission" date="2020-02" db="EMBL/GenBank/DDBJ databases">
        <title>Esox lucius (northern pike) genome, fEsoLuc1, primary haplotype.</title>
        <authorList>
            <person name="Myers G."/>
            <person name="Karagic N."/>
            <person name="Meyer A."/>
            <person name="Pippel M."/>
            <person name="Reichard M."/>
            <person name="Winkler S."/>
            <person name="Tracey A."/>
            <person name="Sims Y."/>
            <person name="Howe K."/>
            <person name="Rhie A."/>
            <person name="Formenti G."/>
            <person name="Durbin R."/>
            <person name="Fedrigo O."/>
            <person name="Jarvis E.D."/>
        </authorList>
    </citation>
    <scope>NUCLEOTIDE SEQUENCE [LARGE SCALE GENOMIC DNA]</scope>
</reference>
<keyword evidence="10" id="KW-1185">Reference proteome</keyword>
<reference evidence="10" key="1">
    <citation type="journal article" date="2014" name="PLoS ONE">
        <title>The genome and linkage map of the northern pike (Esox lucius): conserved synteny revealed between the salmonid sister group and the Neoteleostei.</title>
        <authorList>
            <person name="Rondeau E.B."/>
            <person name="Minkley D.R."/>
            <person name="Leong J.S."/>
            <person name="Messmer A.M."/>
            <person name="Jantzen J.R."/>
            <person name="von Schalburg K.R."/>
            <person name="Lemon C."/>
            <person name="Bird N.H."/>
            <person name="Koop B.F."/>
        </authorList>
    </citation>
    <scope>NUCLEOTIDE SEQUENCE</scope>
</reference>
<comment type="similarity">
    <text evidence="2">Belongs to the raftlin family.</text>
</comment>
<dbReference type="GO" id="GO:0005886">
    <property type="term" value="C:plasma membrane"/>
    <property type="evidence" value="ECO:0007669"/>
    <property type="project" value="UniProtKB-SubCell"/>
</dbReference>
<organism evidence="9 10">
    <name type="scientific">Esox lucius</name>
    <name type="common">Northern pike</name>
    <dbReference type="NCBI Taxonomy" id="8010"/>
    <lineage>
        <taxon>Eukaryota</taxon>
        <taxon>Metazoa</taxon>
        <taxon>Chordata</taxon>
        <taxon>Craniata</taxon>
        <taxon>Vertebrata</taxon>
        <taxon>Euteleostomi</taxon>
        <taxon>Actinopterygii</taxon>
        <taxon>Neopterygii</taxon>
        <taxon>Teleostei</taxon>
        <taxon>Protacanthopterygii</taxon>
        <taxon>Esociformes</taxon>
        <taxon>Esocidae</taxon>
        <taxon>Esox</taxon>
    </lineage>
</organism>
<dbReference type="AlphaFoldDB" id="A0A3P8YB62"/>
<sequence length="705" mass="77157">MGCGLRKLKSSEESSPGKIYSTLKRPQVETKVGVAYTYHYVDFLVGKDDGSSTLCLSSVRELPGQLQDLYQQGFSLAAVHPFIHPCDPDTVSLQHRLYRAVLIRLNDGLERSLSSCAPYRLQLEQCLPADQVPTPELIQGYVKKQIQDAADQGVVFVGFIQEPCGIRGTQTSVPETPSFSLHSSPSSVLGSLSSGSPTTPRIHGAPGAQEQTMDAGAAGGQGSPRDDGDGGGKGQASTAGESDTKVGENSGDGGSSLTVTPSAHSQQDPSQDRIEEDTLTHNNNKTNALELKEKPSRHTVDGVELLALFNQPTDREGPLKYYTVKVPLRVQLCDQGVKGVEANWLDHMTQHFNNGASLVDGYFHLGSDNDLLPKSVESIFIFQEGMEGGDQTPSTIYDAIVVEQWTIIDGLQVKTDYVPLLQSLAIYGWRLTCVLPTPIIKTNSDGSMATKQVVFLQRPVLPRKRRESKKLIFKSQKSNKNLIKDAPKNKKKKNKPSAAEKDLEDPKILDDGEPVVGEESRHIKDNKGNKMERVTETEVETVCKQVEAPCEVEEEKEVEDVSGSEVGTREKKDGAAGTDDKTVRVDEGVEAVPEIEQDRDKEGEAKEARENRVAVLDETESTKCSEVEVGITRREEEKVKENGVETDQVTNGGEKDGGTDNVAVQEDPTDQEEYAAQEEVQNTIKEYGQVKFTNQCPEESQRLDV</sequence>
<proteinExistence type="inferred from homology"/>
<dbReference type="InterPro" id="IPR028169">
    <property type="entry name" value="Raftlin"/>
</dbReference>
<feature type="region of interest" description="Disordered" evidence="8">
    <location>
        <begin position="550"/>
        <end position="675"/>
    </location>
</feature>
<feature type="compositionally biased region" description="Polar residues" evidence="8">
    <location>
        <begin position="255"/>
        <end position="269"/>
    </location>
</feature>
<evidence type="ECO:0000256" key="3">
    <source>
        <dbReference type="ARBA" id="ARBA00022475"/>
    </source>
</evidence>
<reference evidence="9" key="4">
    <citation type="submission" date="2025-09" db="UniProtKB">
        <authorList>
            <consortium name="Ensembl"/>
        </authorList>
    </citation>
    <scope>IDENTIFICATION</scope>
</reference>